<protein>
    <submittedName>
        <fullName evidence="4">Uncharacterized conserved protein, DUF1680 family</fullName>
    </submittedName>
</protein>
<dbReference type="PANTHER" id="PTHR43465:SF2">
    <property type="entry name" value="DUF1680 DOMAIN PROTEIN (AFU_ORTHOLOGUE AFUA_1G08910)"/>
    <property type="match status" value="1"/>
</dbReference>
<gene>
    <name evidence="4" type="ORF">ATC1_131449</name>
</gene>
<evidence type="ECO:0000259" key="2">
    <source>
        <dbReference type="Pfam" id="PF20736"/>
    </source>
</evidence>
<feature type="domain" description="Non-reducing end beta-L-arabinofuranosidase-like GH127 C-terminal" evidence="3">
    <location>
        <begin position="532"/>
        <end position="642"/>
    </location>
</feature>
<evidence type="ECO:0000259" key="3">
    <source>
        <dbReference type="Pfam" id="PF20737"/>
    </source>
</evidence>
<name>A0A0S7BYB6_9CHLR</name>
<evidence type="ECO:0000313" key="4">
    <source>
        <dbReference type="EMBL" id="GAP41459.1"/>
    </source>
</evidence>
<accession>A0A0S7BYB6</accession>
<dbReference type="Pfam" id="PF20736">
    <property type="entry name" value="Glyco_hydro127M"/>
    <property type="match status" value="1"/>
</dbReference>
<dbReference type="InterPro" id="IPR049049">
    <property type="entry name" value="Beta-AFase-like_GH127_C"/>
</dbReference>
<organism evidence="4">
    <name type="scientific">Flexilinea flocculi</name>
    <dbReference type="NCBI Taxonomy" id="1678840"/>
    <lineage>
        <taxon>Bacteria</taxon>
        <taxon>Bacillati</taxon>
        <taxon>Chloroflexota</taxon>
        <taxon>Anaerolineae</taxon>
        <taxon>Anaerolineales</taxon>
        <taxon>Anaerolineaceae</taxon>
        <taxon>Flexilinea</taxon>
    </lineage>
</organism>
<evidence type="ECO:0000313" key="5">
    <source>
        <dbReference type="Proteomes" id="UP000053370"/>
    </source>
</evidence>
<dbReference type="Pfam" id="PF20737">
    <property type="entry name" value="Glyco_hydro127C"/>
    <property type="match status" value="1"/>
</dbReference>
<dbReference type="RefSeq" id="WP_062282718.1">
    <property type="nucleotide sequence ID" value="NZ_DF968181.1"/>
</dbReference>
<dbReference type="InterPro" id="IPR049046">
    <property type="entry name" value="Beta-AFase-like_GH127_middle"/>
</dbReference>
<dbReference type="Pfam" id="PF07944">
    <property type="entry name" value="Beta-AFase-like_GH127_cat"/>
    <property type="match status" value="1"/>
</dbReference>
<keyword evidence="5" id="KW-1185">Reference proteome</keyword>
<sequence length="645" mass="72094">MRNGIHPSALQNIRITDPLFKHYVSLVADQILPYQWMVLNDQVPDVIASHCVENFRVAAGKKNGKHQGAVFCDTDAYKWIEALAYCLENGKAKAFEPIADELIALIGQAQQADGYLNTYFSINHPDEKWSNLAEGHELYCAGHLIEAAVAYFQATGKDQLLQIAIRFADLIYSVFIVGGRAGYPGHQEIELALVKLYRISGNPNYLALAKHFLEERGKKPNYLLKELERTAQNRLFPEFADYDEFYAQTYDEPVRQKTAEGHAVRAMYMFSAMADVANECNDEALKDTCTSLWQNVTQRRMYITGGIGSSGHLERFTTDYDLPNDRTYCESCASVGLMMFGQRMAELTRDAQYYEVVERVLCNTILAGISKDGDRYFYVNPLEVWPANCLPATSMSHVKPVRQPWYEVACCPTNISRTLASLGQYIYAEDDNSIYINMLISSTFCIKTAEIKGNIEINAYLLQNGTATITVETFEASAFNLSIRIPKYLEQPEVTLDGNSLDAEINNGYVVLNISEAGKRIIQISGSVEPVFIAANENVRADVGRLALQYGPYVYCLEQVDNGENLAALFVSANSEIIKGLPIENLPGELPTLHLNGKRFSSGVGSQLYGKPAFSMCDQNLTAVPYALWGNRTPGEMLVWIKTTF</sequence>
<dbReference type="Proteomes" id="UP000053370">
    <property type="component" value="Unassembled WGS sequence"/>
</dbReference>
<evidence type="ECO:0000259" key="1">
    <source>
        <dbReference type="Pfam" id="PF07944"/>
    </source>
</evidence>
<dbReference type="GO" id="GO:0005975">
    <property type="term" value="P:carbohydrate metabolic process"/>
    <property type="evidence" value="ECO:0007669"/>
    <property type="project" value="InterPro"/>
</dbReference>
<dbReference type="PATRIC" id="fig|1678840.3.peg.2914"/>
<reference evidence="4" key="1">
    <citation type="journal article" date="2015" name="Genome Announc.">
        <title>Draft Genome Sequence of Anaerolineae Strain TC1, a Novel Isolate from a Methanogenic Wastewater Treatment System.</title>
        <authorList>
            <person name="Matsuura N."/>
            <person name="Tourlousse D.M."/>
            <person name="Sun L."/>
            <person name="Toyonaga M."/>
            <person name="Kuroda K."/>
            <person name="Ohashi A."/>
            <person name="Cruz R."/>
            <person name="Yamaguchi T."/>
            <person name="Sekiguchi Y."/>
        </authorList>
    </citation>
    <scope>NUCLEOTIDE SEQUENCE [LARGE SCALE GENOMIC DNA]</scope>
    <source>
        <strain evidence="4">TC1</strain>
    </source>
</reference>
<dbReference type="PANTHER" id="PTHR43465">
    <property type="entry name" value="DUF1680 DOMAIN PROTEIN (AFU_ORTHOLOGUE AFUA_1G08910)"/>
    <property type="match status" value="1"/>
</dbReference>
<proteinExistence type="predicted"/>
<feature type="domain" description="Non-reducing end beta-L-arabinofuranosidase-like GH127 middle" evidence="2">
    <location>
        <begin position="434"/>
        <end position="515"/>
    </location>
</feature>
<dbReference type="InterPro" id="IPR049174">
    <property type="entry name" value="Beta-AFase-like"/>
</dbReference>
<dbReference type="SUPFAM" id="SSF48208">
    <property type="entry name" value="Six-hairpin glycosidases"/>
    <property type="match status" value="1"/>
</dbReference>
<dbReference type="InterPro" id="IPR012878">
    <property type="entry name" value="Beta-AFase-like_GH127_cat"/>
</dbReference>
<feature type="domain" description="Non-reducing end beta-L-arabinofuranosidase-like GH127 catalytic" evidence="1">
    <location>
        <begin position="12"/>
        <end position="423"/>
    </location>
</feature>
<dbReference type="EMBL" id="DF968181">
    <property type="protein sequence ID" value="GAP41459.1"/>
    <property type="molecule type" value="Genomic_DNA"/>
</dbReference>
<dbReference type="STRING" id="1678840.ATC1_131449"/>
<dbReference type="InterPro" id="IPR008928">
    <property type="entry name" value="6-hairpin_glycosidase_sf"/>
</dbReference>
<dbReference type="OrthoDB" id="9757939at2"/>
<dbReference type="AlphaFoldDB" id="A0A0S7BYB6"/>